<keyword evidence="2" id="KW-1185">Reference proteome</keyword>
<organism evidence="1 2">
    <name type="scientific">Opisthorchis viverrini</name>
    <name type="common">Southeast Asian liver fluke</name>
    <dbReference type="NCBI Taxonomy" id="6198"/>
    <lineage>
        <taxon>Eukaryota</taxon>
        <taxon>Metazoa</taxon>
        <taxon>Spiralia</taxon>
        <taxon>Lophotrochozoa</taxon>
        <taxon>Platyhelminthes</taxon>
        <taxon>Trematoda</taxon>
        <taxon>Digenea</taxon>
        <taxon>Opisthorchiida</taxon>
        <taxon>Opisthorchiata</taxon>
        <taxon>Opisthorchiidae</taxon>
        <taxon>Opisthorchis</taxon>
    </lineage>
</organism>
<dbReference type="Proteomes" id="UP000054324">
    <property type="component" value="Unassembled WGS sequence"/>
</dbReference>
<reference evidence="1 2" key="1">
    <citation type="submission" date="2013-11" db="EMBL/GenBank/DDBJ databases">
        <title>Opisthorchis viverrini - life in the bile duct.</title>
        <authorList>
            <person name="Young N.D."/>
            <person name="Nagarajan N."/>
            <person name="Lin S.J."/>
            <person name="Korhonen P.K."/>
            <person name="Jex A.R."/>
            <person name="Hall R.S."/>
            <person name="Safavi-Hemami H."/>
            <person name="Kaewkong W."/>
            <person name="Bertrand D."/>
            <person name="Gao S."/>
            <person name="Seet Q."/>
            <person name="Wongkham S."/>
            <person name="Teh B.T."/>
            <person name="Wongkham C."/>
            <person name="Intapan P.M."/>
            <person name="Maleewong W."/>
            <person name="Yang X."/>
            <person name="Hu M."/>
            <person name="Wang Z."/>
            <person name="Hofmann A."/>
            <person name="Sternberg P.W."/>
            <person name="Tan P."/>
            <person name="Wang J."/>
            <person name="Gasser R.B."/>
        </authorList>
    </citation>
    <scope>NUCLEOTIDE SEQUENCE [LARGE SCALE GENOMIC DNA]</scope>
</reference>
<sequence length="81" mass="9175">MMEKKRQFWRRSTVTSTAGDGCVITWAHGRVDCIRLHTFGMPGFRHSKLGTEDSAHLGMLHTVYPPYLAVKDNVLQQRSAS</sequence>
<dbReference type="CTD" id="20318889"/>
<dbReference type="GeneID" id="20318889"/>
<dbReference type="RefSeq" id="XP_009167775.1">
    <property type="nucleotide sequence ID" value="XM_009169511.1"/>
</dbReference>
<proteinExistence type="predicted"/>
<protein>
    <submittedName>
        <fullName evidence="1">Uncharacterized protein</fullName>
    </submittedName>
</protein>
<evidence type="ECO:0000313" key="2">
    <source>
        <dbReference type="Proteomes" id="UP000054324"/>
    </source>
</evidence>
<evidence type="ECO:0000313" key="1">
    <source>
        <dbReference type="EMBL" id="KER28483.1"/>
    </source>
</evidence>
<name>A0A074ZM68_OPIVI</name>
<dbReference type="AlphaFoldDB" id="A0A074ZM68"/>
<dbReference type="KEGG" id="ovi:T265_04707"/>
<gene>
    <name evidence="1" type="ORF">T265_04707</name>
</gene>
<accession>A0A074ZM68</accession>
<dbReference type="EMBL" id="KL596698">
    <property type="protein sequence ID" value="KER28483.1"/>
    <property type="molecule type" value="Genomic_DNA"/>
</dbReference>